<feature type="domain" description="Glutamine amidotransferase" evidence="1">
    <location>
        <begin position="64"/>
        <end position="199"/>
    </location>
</feature>
<accession>A0A411PH59</accession>
<dbReference type="RefSeq" id="WP_130599439.1">
    <property type="nucleotide sequence ID" value="NZ_CP036200.1"/>
</dbReference>
<dbReference type="KEGG" id="smai:EXU30_09330"/>
<keyword evidence="3" id="KW-1185">Reference proteome</keyword>
<dbReference type="Proteomes" id="UP000291106">
    <property type="component" value="Chromosome"/>
</dbReference>
<keyword evidence="2" id="KW-0808">Transferase</keyword>
<dbReference type="GO" id="GO:0005829">
    <property type="term" value="C:cytosol"/>
    <property type="evidence" value="ECO:0007669"/>
    <property type="project" value="TreeGrafter"/>
</dbReference>
<organism evidence="2 3">
    <name type="scientific">Shewanella maritima</name>
    <dbReference type="NCBI Taxonomy" id="2520507"/>
    <lineage>
        <taxon>Bacteria</taxon>
        <taxon>Pseudomonadati</taxon>
        <taxon>Pseudomonadota</taxon>
        <taxon>Gammaproteobacteria</taxon>
        <taxon>Alteromonadales</taxon>
        <taxon>Shewanellaceae</taxon>
        <taxon>Shewanella</taxon>
    </lineage>
</organism>
<dbReference type="GO" id="GO:0016740">
    <property type="term" value="F:transferase activity"/>
    <property type="evidence" value="ECO:0007669"/>
    <property type="project" value="UniProtKB-KW"/>
</dbReference>
<dbReference type="PANTHER" id="PTHR42695">
    <property type="entry name" value="GLUTAMINE AMIDOTRANSFERASE YLR126C-RELATED"/>
    <property type="match status" value="1"/>
</dbReference>
<keyword evidence="2" id="KW-0315">Glutamine amidotransferase</keyword>
<dbReference type="InterPro" id="IPR044992">
    <property type="entry name" value="ChyE-like"/>
</dbReference>
<name>A0A411PH59_9GAMM</name>
<dbReference type="InterPro" id="IPR017926">
    <property type="entry name" value="GATASE"/>
</dbReference>
<dbReference type="SUPFAM" id="SSF52317">
    <property type="entry name" value="Class I glutamine amidotransferase-like"/>
    <property type="match status" value="1"/>
</dbReference>
<dbReference type="CDD" id="cd01741">
    <property type="entry name" value="GATase1_1"/>
    <property type="match status" value="1"/>
</dbReference>
<dbReference type="EMBL" id="CP036200">
    <property type="protein sequence ID" value="QBF82875.1"/>
    <property type="molecule type" value="Genomic_DNA"/>
</dbReference>
<dbReference type="Pfam" id="PF00117">
    <property type="entry name" value="GATase"/>
    <property type="match status" value="1"/>
</dbReference>
<dbReference type="OrthoDB" id="9813383at2"/>
<reference evidence="2 3" key="1">
    <citation type="submission" date="2019-02" db="EMBL/GenBank/DDBJ databases">
        <title>Shewanella sp. D4-2 isolated from Dokdo Island.</title>
        <authorList>
            <person name="Baek K."/>
        </authorList>
    </citation>
    <scope>NUCLEOTIDE SEQUENCE [LARGE SCALE GENOMIC DNA]</scope>
    <source>
        <strain evidence="2 3">D4-2</strain>
    </source>
</reference>
<protein>
    <submittedName>
        <fullName evidence="2">Type 1 glutamine amidotransferase</fullName>
    </submittedName>
</protein>
<evidence type="ECO:0000313" key="3">
    <source>
        <dbReference type="Proteomes" id="UP000291106"/>
    </source>
</evidence>
<dbReference type="InterPro" id="IPR029062">
    <property type="entry name" value="Class_I_gatase-like"/>
</dbReference>
<proteinExistence type="predicted"/>
<dbReference type="PANTHER" id="PTHR42695:SF5">
    <property type="entry name" value="GLUTAMINE AMIDOTRANSFERASE YLR126C-RELATED"/>
    <property type="match status" value="1"/>
</dbReference>
<dbReference type="PROSITE" id="PS51273">
    <property type="entry name" value="GATASE_TYPE_1"/>
    <property type="match status" value="1"/>
</dbReference>
<dbReference type="Gene3D" id="3.40.50.880">
    <property type="match status" value="1"/>
</dbReference>
<dbReference type="AlphaFoldDB" id="A0A411PH59"/>
<evidence type="ECO:0000313" key="2">
    <source>
        <dbReference type="EMBL" id="QBF82875.1"/>
    </source>
</evidence>
<evidence type="ECO:0000259" key="1">
    <source>
        <dbReference type="Pfam" id="PF00117"/>
    </source>
</evidence>
<gene>
    <name evidence="2" type="ORF">EXU30_09330</name>
</gene>
<sequence length="250" mass="28253">MNRSILVIQHHSAEGPGRIKDWAQQSGVKLDCVMADSFFSPAPTLDQVIEQVIEQVAQQLASRIIKDYLAVVILGGPMNVEDNPQWMAVERQVIARLIAHKQPIIAICLGAQLVASELGATVYALEQAENGWQSVNLISDTPTHLMVPQWHEQGFEFSESQLSEHSLQILASSSACKQQIYQNSHILGIQFHPEWDTQQMHALQQAFSDVCPFNTAELDESELDDNDQYKQNQQQLAHWLFNKLDERLTR</sequence>